<evidence type="ECO:0000313" key="2">
    <source>
        <dbReference type="EMBL" id="KAF7429825.1"/>
    </source>
</evidence>
<evidence type="ECO:0000313" key="3">
    <source>
        <dbReference type="Proteomes" id="UP000600918"/>
    </source>
</evidence>
<organism evidence="2 3">
    <name type="scientific">Vespula pensylvanica</name>
    <name type="common">Western yellow jacket</name>
    <name type="synonym">Wasp</name>
    <dbReference type="NCBI Taxonomy" id="30213"/>
    <lineage>
        <taxon>Eukaryota</taxon>
        <taxon>Metazoa</taxon>
        <taxon>Ecdysozoa</taxon>
        <taxon>Arthropoda</taxon>
        <taxon>Hexapoda</taxon>
        <taxon>Insecta</taxon>
        <taxon>Pterygota</taxon>
        <taxon>Neoptera</taxon>
        <taxon>Endopterygota</taxon>
        <taxon>Hymenoptera</taxon>
        <taxon>Apocrita</taxon>
        <taxon>Aculeata</taxon>
        <taxon>Vespoidea</taxon>
        <taxon>Vespidae</taxon>
        <taxon>Vespinae</taxon>
        <taxon>Vespula</taxon>
    </lineage>
</organism>
<accession>A0A834UC76</accession>
<comment type="caution">
    <text evidence="2">The sequence shown here is derived from an EMBL/GenBank/DDBJ whole genome shotgun (WGS) entry which is preliminary data.</text>
</comment>
<protein>
    <submittedName>
        <fullName evidence="2">Uncharacterized protein</fullName>
    </submittedName>
</protein>
<dbReference type="AlphaFoldDB" id="A0A834UC76"/>
<reference evidence="2" key="1">
    <citation type="journal article" date="2020" name="G3 (Bethesda)">
        <title>High-Quality Assemblies for Three Invasive Social Wasps from the &lt;i&gt;Vespula&lt;/i&gt; Genus.</title>
        <authorList>
            <person name="Harrop T.W.R."/>
            <person name="Guhlin J."/>
            <person name="McLaughlin G.M."/>
            <person name="Permina E."/>
            <person name="Stockwell P."/>
            <person name="Gilligan J."/>
            <person name="Le Lec M.F."/>
            <person name="Gruber M.A.M."/>
            <person name="Quinn O."/>
            <person name="Lovegrove M."/>
            <person name="Duncan E.J."/>
            <person name="Remnant E.J."/>
            <person name="Van Eeckhoven J."/>
            <person name="Graham B."/>
            <person name="Knapp R.A."/>
            <person name="Langford K.W."/>
            <person name="Kronenberg Z."/>
            <person name="Press M.O."/>
            <person name="Eacker S.M."/>
            <person name="Wilson-Rankin E.E."/>
            <person name="Purcell J."/>
            <person name="Lester P.J."/>
            <person name="Dearden P.K."/>
        </authorList>
    </citation>
    <scope>NUCLEOTIDE SEQUENCE</scope>
    <source>
        <strain evidence="2">Volc-1</strain>
    </source>
</reference>
<feature type="region of interest" description="Disordered" evidence="1">
    <location>
        <begin position="249"/>
        <end position="303"/>
    </location>
</feature>
<gene>
    <name evidence="2" type="ORF">H0235_006223</name>
</gene>
<feature type="compositionally biased region" description="Low complexity" evidence="1">
    <location>
        <begin position="268"/>
        <end position="280"/>
    </location>
</feature>
<feature type="region of interest" description="Disordered" evidence="1">
    <location>
        <begin position="189"/>
        <end position="211"/>
    </location>
</feature>
<sequence>MVNEFQILCPGQLSLPVHAELPQQRELTSRELVNASWKCYDPERHQPSLNSEEKEIVERRRNSQTVSSRRLGHRDGLTRLRVLRNLTIIHHEEEQALHPTQGRNGWLGLFSPKWTSSIPLRNINMSLALGVPETMAEIVLNVEKAKERRRFHQSANSYDFAGEARSREGSAVAGAGTGAGAGDVAAGAAAATGRRREGRKGGGVDSRGGSRAVGGERFATLFKRKEKERGEQRVVAALLIPVCADWAKRGASGSARERETERIWTYADGSSSSSSSSNSDNDNDRDNDNGSDSGEENLPWKFA</sequence>
<dbReference type="EMBL" id="JACSDY010000004">
    <property type="protein sequence ID" value="KAF7429825.1"/>
    <property type="molecule type" value="Genomic_DNA"/>
</dbReference>
<dbReference type="Proteomes" id="UP000600918">
    <property type="component" value="Unassembled WGS sequence"/>
</dbReference>
<name>A0A834UC76_VESPE</name>
<proteinExistence type="predicted"/>
<feature type="compositionally biased region" description="Basic and acidic residues" evidence="1">
    <location>
        <begin position="44"/>
        <end position="61"/>
    </location>
</feature>
<feature type="region of interest" description="Disordered" evidence="1">
    <location>
        <begin position="44"/>
        <end position="71"/>
    </location>
</feature>
<evidence type="ECO:0000256" key="1">
    <source>
        <dbReference type="SAM" id="MobiDB-lite"/>
    </source>
</evidence>
<keyword evidence="3" id="KW-1185">Reference proteome</keyword>